<accession>A0A3M6APD7</accession>
<dbReference type="Proteomes" id="UP000272703">
    <property type="component" value="Unassembled WGS sequence"/>
</dbReference>
<dbReference type="EMBL" id="RBUN01000154">
    <property type="protein sequence ID" value="RMV20514.1"/>
    <property type="molecule type" value="Genomic_DNA"/>
</dbReference>
<organism evidence="2 3">
    <name type="scientific">Pseudomonas savastanoi</name>
    <name type="common">Pseudomonas syringae pv. savastanoi</name>
    <dbReference type="NCBI Taxonomy" id="29438"/>
    <lineage>
        <taxon>Bacteria</taxon>
        <taxon>Pseudomonadati</taxon>
        <taxon>Pseudomonadota</taxon>
        <taxon>Gammaproteobacteria</taxon>
        <taxon>Pseudomonadales</taxon>
        <taxon>Pseudomonadaceae</taxon>
        <taxon>Pseudomonas</taxon>
    </lineage>
</organism>
<keyword evidence="1" id="KW-0812">Transmembrane</keyword>
<dbReference type="AlphaFoldDB" id="A0A3M6APD7"/>
<keyword evidence="1" id="KW-0472">Membrane</keyword>
<sequence length="159" mass="18197">MRGIHPLHEVTGDIMMDILPTWLYNFYVGFWIVVALATTVGMCILYWAEFRSRKAERDKAYDRSMKFFKLECLLGQRYGKVEPMTDIELRLWGMSLLTACPDSSELVTYGVNQQLILKAQSDGGALSELRRWAEKGTKHEMSNCNIWVAPPKFGSAIQP</sequence>
<evidence type="ECO:0000256" key="1">
    <source>
        <dbReference type="SAM" id="Phobius"/>
    </source>
</evidence>
<evidence type="ECO:0000313" key="2">
    <source>
        <dbReference type="EMBL" id="RMV20514.1"/>
    </source>
</evidence>
<comment type="caution">
    <text evidence="2">The sequence shown here is derived from an EMBL/GenBank/DDBJ whole genome shotgun (WGS) entry which is preliminary data.</text>
</comment>
<gene>
    <name evidence="2" type="ORF">ALP16_200056</name>
</gene>
<protein>
    <submittedName>
        <fullName evidence="2">Uncharacterized protein</fullName>
    </submittedName>
</protein>
<proteinExistence type="predicted"/>
<reference evidence="2 3" key="1">
    <citation type="submission" date="2018-08" db="EMBL/GenBank/DDBJ databases">
        <title>Recombination of ecologically and evolutionarily significant loci maintains genetic cohesion in the Pseudomonas syringae species complex.</title>
        <authorList>
            <person name="Dillon M."/>
            <person name="Thakur S."/>
            <person name="Almeida R.N.D."/>
            <person name="Weir B.S."/>
            <person name="Guttman D.S."/>
        </authorList>
    </citation>
    <scope>NUCLEOTIDE SEQUENCE [LARGE SCALE GENOMIC DNA]</scope>
    <source>
        <strain evidence="2 3">ICMP 11897</strain>
    </source>
</reference>
<keyword evidence="1" id="KW-1133">Transmembrane helix</keyword>
<name>A0A3M6APD7_PSESS</name>
<feature type="transmembrane region" description="Helical" evidence="1">
    <location>
        <begin position="26"/>
        <end position="48"/>
    </location>
</feature>
<evidence type="ECO:0000313" key="3">
    <source>
        <dbReference type="Proteomes" id="UP000272703"/>
    </source>
</evidence>